<evidence type="ECO:0000256" key="2">
    <source>
        <dbReference type="ARBA" id="ARBA00001947"/>
    </source>
</evidence>
<dbReference type="Proteomes" id="UP000437748">
    <property type="component" value="Unassembled WGS sequence"/>
</dbReference>
<keyword evidence="15" id="KW-1185">Reference proteome</keyword>
<dbReference type="InterPro" id="IPR001279">
    <property type="entry name" value="Metallo-B-lactamas"/>
</dbReference>
<evidence type="ECO:0000256" key="12">
    <source>
        <dbReference type="ARBA" id="ARBA00023251"/>
    </source>
</evidence>
<feature type="domain" description="Metallo-beta-lactamase" evidence="13">
    <location>
        <begin position="55"/>
        <end position="228"/>
    </location>
</feature>
<evidence type="ECO:0000256" key="11">
    <source>
        <dbReference type="ARBA" id="ARBA00022833"/>
    </source>
</evidence>
<evidence type="ECO:0000256" key="3">
    <source>
        <dbReference type="ARBA" id="ARBA00004418"/>
    </source>
</evidence>
<comment type="subunit">
    <text evidence="5">Monomer.</text>
</comment>
<dbReference type="Gene3D" id="3.60.15.10">
    <property type="entry name" value="Ribonuclease Z/Hydroxyacylglutathione hydrolase-like"/>
    <property type="match status" value="1"/>
</dbReference>
<dbReference type="InterPro" id="IPR001018">
    <property type="entry name" value="Beta-lactamase_class-B_CS"/>
</dbReference>
<accession>A0A6N6VPZ6</accession>
<comment type="cofactor">
    <cofactor evidence="2">
        <name>Zn(2+)</name>
        <dbReference type="ChEBI" id="CHEBI:29105"/>
    </cofactor>
</comment>
<dbReference type="PANTHER" id="PTHR42951">
    <property type="entry name" value="METALLO-BETA-LACTAMASE DOMAIN-CONTAINING"/>
    <property type="match status" value="1"/>
</dbReference>
<dbReference type="GO" id="GO:0008270">
    <property type="term" value="F:zinc ion binding"/>
    <property type="evidence" value="ECO:0007669"/>
    <property type="project" value="InterPro"/>
</dbReference>
<comment type="subcellular location">
    <subcellularLocation>
        <location evidence="3">Periplasm</location>
    </subcellularLocation>
</comment>
<comment type="similarity">
    <text evidence="4">Belongs to the metallo-beta-lactamase superfamily. Class-B beta-lactamase family.</text>
</comment>
<comment type="caution">
    <text evidence="14">The sequence shown here is derived from an EMBL/GenBank/DDBJ whole genome shotgun (WGS) entry which is preliminary data.</text>
</comment>
<gene>
    <name evidence="14" type="primary">bla</name>
    <name evidence="14" type="ORF">GCL60_10770</name>
</gene>
<protein>
    <recommendedName>
        <fullName evidence="6">beta-lactamase</fullName>
        <ecNumber evidence="6">3.5.2.6</ecNumber>
    </recommendedName>
</protein>
<dbReference type="InterPro" id="IPR036866">
    <property type="entry name" value="RibonucZ/Hydroxyglut_hydro"/>
</dbReference>
<evidence type="ECO:0000256" key="10">
    <source>
        <dbReference type="ARBA" id="ARBA00022801"/>
    </source>
</evidence>
<dbReference type="GO" id="GO:0042597">
    <property type="term" value="C:periplasmic space"/>
    <property type="evidence" value="ECO:0007669"/>
    <property type="project" value="UniProtKB-SubCell"/>
</dbReference>
<dbReference type="SUPFAM" id="SSF56281">
    <property type="entry name" value="Metallo-hydrolase/oxidoreductase"/>
    <property type="match status" value="1"/>
</dbReference>
<comment type="catalytic activity">
    <reaction evidence="1">
        <text>a beta-lactam + H2O = a substituted beta-amino acid</text>
        <dbReference type="Rhea" id="RHEA:20401"/>
        <dbReference type="ChEBI" id="CHEBI:15377"/>
        <dbReference type="ChEBI" id="CHEBI:35627"/>
        <dbReference type="ChEBI" id="CHEBI:140347"/>
        <dbReference type="EC" id="3.5.2.6"/>
    </reaction>
</comment>
<evidence type="ECO:0000256" key="5">
    <source>
        <dbReference type="ARBA" id="ARBA00011245"/>
    </source>
</evidence>
<dbReference type="SMART" id="SM00849">
    <property type="entry name" value="Lactamase_B"/>
    <property type="match status" value="1"/>
</dbReference>
<keyword evidence="10" id="KW-0378">Hydrolase</keyword>
<evidence type="ECO:0000313" key="14">
    <source>
        <dbReference type="EMBL" id="KAB8037649.1"/>
    </source>
</evidence>
<dbReference type="RefSeq" id="WP_153420724.1">
    <property type="nucleotide sequence ID" value="NZ_WFLM01000004.1"/>
</dbReference>
<keyword evidence="9" id="KW-0574">Periplasm</keyword>
<dbReference type="PANTHER" id="PTHR42951:SF4">
    <property type="entry name" value="ACYL-COENZYME A THIOESTERASE MBLAC2"/>
    <property type="match status" value="1"/>
</dbReference>
<keyword evidence="7" id="KW-0479">Metal-binding</keyword>
<dbReference type="AlphaFoldDB" id="A0A6N6VPZ6"/>
<dbReference type="GO" id="GO:0017001">
    <property type="term" value="P:antibiotic catabolic process"/>
    <property type="evidence" value="ECO:0007669"/>
    <property type="project" value="InterPro"/>
</dbReference>
<sequence length="254" mass="29116">MIYKNIKVYFSSLCCIFFTSESFSAELSLKHLKGPLYVVEDDYFYKENSMVYVGEKYITIIGATWTSDTALLLDKELKKISKKPIKEVINTNYHPDRAGGNDYWKKIGAKIISTQMTYDLMKSDWDNSVEFTKKSIPDYPRMPLSLPDKVYKNDIVLQNGAIKSIYTGPSHTHDGIFVYFPKEEVLYGNCIIKEKLGNLSFADVKEYPKTIEKLKNLNLKITQVIGGHDGAIHGPELIDSYKKLIDDHNKNNKE</sequence>
<dbReference type="EMBL" id="WFLM01000004">
    <property type="protein sequence ID" value="KAB8037649.1"/>
    <property type="molecule type" value="Genomic_DNA"/>
</dbReference>
<evidence type="ECO:0000256" key="8">
    <source>
        <dbReference type="ARBA" id="ARBA00022729"/>
    </source>
</evidence>
<evidence type="ECO:0000259" key="13">
    <source>
        <dbReference type="SMART" id="SM00849"/>
    </source>
</evidence>
<dbReference type="NCBIfam" id="NF033087">
    <property type="entry name" value="bla_subclass_B2"/>
    <property type="match status" value="1"/>
</dbReference>
<dbReference type="InterPro" id="IPR050855">
    <property type="entry name" value="NDM-1-like"/>
</dbReference>
<reference evidence="14 15" key="1">
    <citation type="submission" date="2019-10" db="EMBL/GenBank/DDBJ databases">
        <title>New species of Slilvanegrellaceae.</title>
        <authorList>
            <person name="Pitt A."/>
            <person name="Hahn M.W."/>
        </authorList>
    </citation>
    <scope>NUCLEOTIDE SEQUENCE [LARGE SCALE GENOMIC DNA]</scope>
    <source>
        <strain evidence="14 15">SP-Ram-0.45-NSY-1</strain>
    </source>
</reference>
<name>A0A6N6VPZ6_9BACT</name>
<evidence type="ECO:0000313" key="15">
    <source>
        <dbReference type="Proteomes" id="UP000437748"/>
    </source>
</evidence>
<dbReference type="OrthoDB" id="420651at2"/>
<dbReference type="EC" id="3.5.2.6" evidence="6"/>
<proteinExistence type="inferred from homology"/>
<evidence type="ECO:0000256" key="7">
    <source>
        <dbReference type="ARBA" id="ARBA00022723"/>
    </source>
</evidence>
<dbReference type="GO" id="GO:0046677">
    <property type="term" value="P:response to antibiotic"/>
    <property type="evidence" value="ECO:0007669"/>
    <property type="project" value="UniProtKB-KW"/>
</dbReference>
<dbReference type="PROSITE" id="PS00744">
    <property type="entry name" value="BETA_LACTAMASE_B_2"/>
    <property type="match status" value="1"/>
</dbReference>
<dbReference type="GO" id="GO:0008800">
    <property type="term" value="F:beta-lactamase activity"/>
    <property type="evidence" value="ECO:0007669"/>
    <property type="project" value="UniProtKB-EC"/>
</dbReference>
<keyword evidence="8" id="KW-0732">Signal</keyword>
<evidence type="ECO:0000256" key="9">
    <source>
        <dbReference type="ARBA" id="ARBA00022764"/>
    </source>
</evidence>
<dbReference type="Pfam" id="PF00753">
    <property type="entry name" value="Lactamase_B"/>
    <property type="match status" value="1"/>
</dbReference>
<keyword evidence="11" id="KW-0862">Zinc</keyword>
<evidence type="ECO:0000256" key="6">
    <source>
        <dbReference type="ARBA" id="ARBA00012865"/>
    </source>
</evidence>
<evidence type="ECO:0000256" key="1">
    <source>
        <dbReference type="ARBA" id="ARBA00001526"/>
    </source>
</evidence>
<organism evidence="14 15">
    <name type="scientific">Silvanigrella paludirubra</name>
    <dbReference type="NCBI Taxonomy" id="2499159"/>
    <lineage>
        <taxon>Bacteria</taxon>
        <taxon>Pseudomonadati</taxon>
        <taxon>Bdellovibrionota</taxon>
        <taxon>Oligoflexia</taxon>
        <taxon>Silvanigrellales</taxon>
        <taxon>Silvanigrellaceae</taxon>
        <taxon>Silvanigrella</taxon>
    </lineage>
</organism>
<evidence type="ECO:0000256" key="4">
    <source>
        <dbReference type="ARBA" id="ARBA00005250"/>
    </source>
</evidence>
<keyword evidence="12" id="KW-0046">Antibiotic resistance</keyword>